<evidence type="ECO:0000313" key="3">
    <source>
        <dbReference type="Proteomes" id="UP000829720"/>
    </source>
</evidence>
<dbReference type="GO" id="GO:0005634">
    <property type="term" value="C:nucleus"/>
    <property type="evidence" value="ECO:0007669"/>
    <property type="project" value="TreeGrafter"/>
</dbReference>
<dbReference type="AlphaFoldDB" id="A0A8T3E9T0"/>
<evidence type="ECO:0000259" key="1">
    <source>
        <dbReference type="Pfam" id="PF03184"/>
    </source>
</evidence>
<name>A0A8T3E9T0_9TELE</name>
<evidence type="ECO:0000313" key="2">
    <source>
        <dbReference type="EMBL" id="KAI1904687.1"/>
    </source>
</evidence>
<comment type="caution">
    <text evidence="2">The sequence shown here is derived from an EMBL/GenBank/DDBJ whole genome shotgun (WGS) entry which is preliminary data.</text>
</comment>
<organism evidence="2 3">
    <name type="scientific">Albula goreensis</name>
    <dbReference type="NCBI Taxonomy" id="1534307"/>
    <lineage>
        <taxon>Eukaryota</taxon>
        <taxon>Metazoa</taxon>
        <taxon>Chordata</taxon>
        <taxon>Craniata</taxon>
        <taxon>Vertebrata</taxon>
        <taxon>Euteleostomi</taxon>
        <taxon>Actinopterygii</taxon>
        <taxon>Neopterygii</taxon>
        <taxon>Teleostei</taxon>
        <taxon>Albuliformes</taxon>
        <taxon>Albulidae</taxon>
        <taxon>Albula</taxon>
    </lineage>
</organism>
<feature type="domain" description="DDE-1" evidence="1">
    <location>
        <begin position="35"/>
        <end position="206"/>
    </location>
</feature>
<dbReference type="InterPro" id="IPR004875">
    <property type="entry name" value="DDE_SF_endonuclease_dom"/>
</dbReference>
<dbReference type="GO" id="GO:0003677">
    <property type="term" value="F:DNA binding"/>
    <property type="evidence" value="ECO:0007669"/>
    <property type="project" value="TreeGrafter"/>
</dbReference>
<dbReference type="OrthoDB" id="2162928at2759"/>
<dbReference type="PANTHER" id="PTHR19303">
    <property type="entry name" value="TRANSPOSON"/>
    <property type="match status" value="1"/>
</dbReference>
<dbReference type="Pfam" id="PF03184">
    <property type="entry name" value="DDE_1"/>
    <property type="match status" value="1"/>
</dbReference>
<dbReference type="Proteomes" id="UP000829720">
    <property type="component" value="Unassembled WGS sequence"/>
</dbReference>
<gene>
    <name evidence="2" type="ORF">AGOR_G00008270</name>
</gene>
<dbReference type="EMBL" id="JAERUA010000001">
    <property type="protein sequence ID" value="KAI1904687.1"/>
    <property type="molecule type" value="Genomic_DNA"/>
</dbReference>
<sequence length="261" mass="29468">MDEVPLTFDIPVNRTVDRTGARTVNVRTTGNEKSSFTVVLACQANGQKLPPMVIFKRKTLPKENFPAGVVIKANSKGWMDEEKMSEWLREIYVKRPGGFFHTAPSLLIYDSMRSHITDGVKKQVKHTNSILAVIPGGLTKELQPLDIGVNRAFKAKLRTAWEQWMTEGEHTFTKTGRQRRTTYATICQWIVNAWADISVSTVVRAFRKAGIVTELLDNSSDTDSINDDFDETEPAMLDAVFAQLFNSDTEEEEFEGFVDEE</sequence>
<protein>
    <recommendedName>
        <fullName evidence="1">DDE-1 domain-containing protein</fullName>
    </recommendedName>
</protein>
<accession>A0A8T3E9T0</accession>
<keyword evidence="3" id="KW-1185">Reference proteome</keyword>
<proteinExistence type="predicted"/>
<reference evidence="2" key="1">
    <citation type="submission" date="2021-01" db="EMBL/GenBank/DDBJ databases">
        <authorList>
            <person name="Zahm M."/>
            <person name="Roques C."/>
            <person name="Cabau C."/>
            <person name="Klopp C."/>
            <person name="Donnadieu C."/>
            <person name="Jouanno E."/>
            <person name="Lampietro C."/>
            <person name="Louis A."/>
            <person name="Herpin A."/>
            <person name="Echchiki A."/>
            <person name="Berthelot C."/>
            <person name="Parey E."/>
            <person name="Roest-Crollius H."/>
            <person name="Braasch I."/>
            <person name="Postlethwait J."/>
            <person name="Bobe J."/>
            <person name="Montfort J."/>
            <person name="Bouchez O."/>
            <person name="Begum T."/>
            <person name="Mejri S."/>
            <person name="Adams A."/>
            <person name="Chen W.-J."/>
            <person name="Guiguen Y."/>
        </authorList>
    </citation>
    <scope>NUCLEOTIDE SEQUENCE</scope>
    <source>
        <tissue evidence="2">Blood</tissue>
    </source>
</reference>
<dbReference type="InterPro" id="IPR050863">
    <property type="entry name" value="CenT-Element_Derived"/>
</dbReference>
<dbReference type="PANTHER" id="PTHR19303:SF74">
    <property type="entry name" value="POGO TRANSPOSABLE ELEMENT WITH KRAB DOMAIN"/>
    <property type="match status" value="1"/>
</dbReference>